<dbReference type="InterPro" id="IPR052051">
    <property type="entry name" value="TCR_complex_component"/>
</dbReference>
<dbReference type="SMART" id="SM00406">
    <property type="entry name" value="IGv"/>
    <property type="match status" value="3"/>
</dbReference>
<evidence type="ECO:0000256" key="5">
    <source>
        <dbReference type="ARBA" id="ARBA00023136"/>
    </source>
</evidence>
<keyword evidence="5" id="KW-0472">Membrane</keyword>
<comment type="caution">
    <text evidence="9">The sequence shown here is derived from an EMBL/GenBank/DDBJ whole genome shotgun (WGS) entry which is preliminary data.</text>
</comment>
<dbReference type="OrthoDB" id="6370831at2759"/>
<dbReference type="PROSITE" id="PS50835">
    <property type="entry name" value="IG_LIKE"/>
    <property type="match status" value="3"/>
</dbReference>
<dbReference type="Pfam" id="PF07686">
    <property type="entry name" value="V-set"/>
    <property type="match status" value="3"/>
</dbReference>
<protein>
    <recommendedName>
        <fullName evidence="8">Ig-like domain-containing protein</fullName>
    </recommendedName>
</protein>
<keyword evidence="3" id="KW-0732">Signal</keyword>
<dbReference type="PANTHER" id="PTHR19433">
    <property type="entry name" value="T-CELL RECEPTOR ALPHA CHAIN V REGION-RELATED"/>
    <property type="match status" value="1"/>
</dbReference>
<dbReference type="GO" id="GO:0002376">
    <property type="term" value="P:immune system process"/>
    <property type="evidence" value="ECO:0007669"/>
    <property type="project" value="UniProtKB-KW"/>
</dbReference>
<evidence type="ECO:0000313" key="10">
    <source>
        <dbReference type="Proteomes" id="UP000824540"/>
    </source>
</evidence>
<dbReference type="EMBL" id="JAFBMS010000015">
    <property type="protein sequence ID" value="KAG9346638.1"/>
    <property type="molecule type" value="Genomic_DNA"/>
</dbReference>
<evidence type="ECO:0000256" key="4">
    <source>
        <dbReference type="ARBA" id="ARBA00022859"/>
    </source>
</evidence>
<keyword evidence="6" id="KW-1015">Disulfide bond</keyword>
<sequence length="379" mass="41075">MVVQQPVSEPLQPGDSVSLQCSVHTETCAGEHSVYWFRQASGESLPGIIYTHGNRSDQCERSSGAGSPTQSCVYKLPKRNLSRSDAGTYYCAVATCGEILFGNGTKLELEEILGHIFSFLSVHRKKRIFQMGPLCLTLVLFCEAYGLIGKSIVQPNALVTAQLGDSVTLPCFCPSGQVSFVAWFKQTIGQKLHHIATARGYVSDVQFFNEFKESTRITAQRGTGTFNLTVSKIEASDSATYYCAMAFLSEFSFGDGALLIVMGSKAASKIVIQQPVSEPLQPGDSVSLQCSVHTETCAGEHSVYWFRQASGESLPGIIYTHGNRSDQCERSSGAGSPTQSCVYKLPKRNLSRSDAGTYYCAVATCGEILFGNGTKLDFE</sequence>
<evidence type="ECO:0000313" key="9">
    <source>
        <dbReference type="EMBL" id="KAG9346638.1"/>
    </source>
</evidence>
<feature type="domain" description="Ig-like" evidence="8">
    <location>
        <begin position="268"/>
        <end position="362"/>
    </location>
</feature>
<evidence type="ECO:0000256" key="6">
    <source>
        <dbReference type="ARBA" id="ARBA00023157"/>
    </source>
</evidence>
<evidence type="ECO:0000256" key="3">
    <source>
        <dbReference type="ARBA" id="ARBA00022729"/>
    </source>
</evidence>
<comment type="subcellular location">
    <subcellularLocation>
        <location evidence="1">Cell membrane</location>
    </subcellularLocation>
</comment>
<dbReference type="InterPro" id="IPR003599">
    <property type="entry name" value="Ig_sub"/>
</dbReference>
<dbReference type="SMART" id="SM00409">
    <property type="entry name" value="IG"/>
    <property type="match status" value="3"/>
</dbReference>
<reference evidence="9" key="1">
    <citation type="thesis" date="2021" institute="BYU ScholarsArchive" country="Provo, UT, USA">
        <title>Applications of and Algorithms for Genome Assembly and Genomic Analyses with an Emphasis on Marine Teleosts.</title>
        <authorList>
            <person name="Pickett B.D."/>
        </authorList>
    </citation>
    <scope>NUCLEOTIDE SEQUENCE</scope>
    <source>
        <strain evidence="9">HI-2016</strain>
    </source>
</reference>
<feature type="non-terminal residue" evidence="9">
    <location>
        <position position="1"/>
    </location>
</feature>
<gene>
    <name evidence="9" type="ORF">JZ751_006949</name>
</gene>
<dbReference type="PANTHER" id="PTHR19433:SF133">
    <property type="entry name" value="IMMUNE-TYPE RECEPTOR 5 PRECURSOR-RELATED"/>
    <property type="match status" value="1"/>
</dbReference>
<dbReference type="SUPFAM" id="SSF48726">
    <property type="entry name" value="Immunoglobulin"/>
    <property type="match status" value="3"/>
</dbReference>
<feature type="domain" description="Ig-like" evidence="8">
    <location>
        <begin position="1"/>
        <end position="93"/>
    </location>
</feature>
<keyword evidence="2" id="KW-1003">Cell membrane</keyword>
<dbReference type="Proteomes" id="UP000824540">
    <property type="component" value="Unassembled WGS sequence"/>
</dbReference>
<keyword evidence="4" id="KW-0391">Immunity</keyword>
<keyword evidence="10" id="KW-1185">Reference proteome</keyword>
<evidence type="ECO:0000256" key="7">
    <source>
        <dbReference type="ARBA" id="ARBA00023180"/>
    </source>
</evidence>
<organism evidence="9 10">
    <name type="scientific">Albula glossodonta</name>
    <name type="common">roundjaw bonefish</name>
    <dbReference type="NCBI Taxonomy" id="121402"/>
    <lineage>
        <taxon>Eukaryota</taxon>
        <taxon>Metazoa</taxon>
        <taxon>Chordata</taxon>
        <taxon>Craniata</taxon>
        <taxon>Vertebrata</taxon>
        <taxon>Euteleostomi</taxon>
        <taxon>Actinopterygii</taxon>
        <taxon>Neopterygii</taxon>
        <taxon>Teleostei</taxon>
        <taxon>Albuliformes</taxon>
        <taxon>Albulidae</taxon>
        <taxon>Albula</taxon>
    </lineage>
</organism>
<dbReference type="AlphaFoldDB" id="A0A8T2PAV0"/>
<evidence type="ECO:0000259" key="8">
    <source>
        <dbReference type="PROSITE" id="PS50835"/>
    </source>
</evidence>
<evidence type="ECO:0000256" key="2">
    <source>
        <dbReference type="ARBA" id="ARBA00022475"/>
    </source>
</evidence>
<dbReference type="GO" id="GO:0005886">
    <property type="term" value="C:plasma membrane"/>
    <property type="evidence" value="ECO:0007669"/>
    <property type="project" value="UniProtKB-SubCell"/>
</dbReference>
<dbReference type="InterPro" id="IPR013783">
    <property type="entry name" value="Ig-like_fold"/>
</dbReference>
<evidence type="ECO:0000256" key="1">
    <source>
        <dbReference type="ARBA" id="ARBA00004236"/>
    </source>
</evidence>
<name>A0A8T2PAV0_9TELE</name>
<accession>A0A8T2PAV0</accession>
<dbReference type="InterPro" id="IPR013106">
    <property type="entry name" value="Ig_V-set"/>
</dbReference>
<dbReference type="InterPro" id="IPR036179">
    <property type="entry name" value="Ig-like_dom_sf"/>
</dbReference>
<dbReference type="GO" id="GO:0009617">
    <property type="term" value="P:response to bacterium"/>
    <property type="evidence" value="ECO:0007669"/>
    <property type="project" value="TreeGrafter"/>
</dbReference>
<keyword evidence="7" id="KW-0325">Glycoprotein</keyword>
<dbReference type="Gene3D" id="2.60.40.10">
    <property type="entry name" value="Immunoglobulins"/>
    <property type="match status" value="3"/>
</dbReference>
<dbReference type="InterPro" id="IPR007110">
    <property type="entry name" value="Ig-like_dom"/>
</dbReference>
<feature type="domain" description="Ig-like" evidence="8">
    <location>
        <begin position="164"/>
        <end position="243"/>
    </location>
</feature>
<proteinExistence type="predicted"/>
<dbReference type="CDD" id="cd00099">
    <property type="entry name" value="IgV"/>
    <property type="match status" value="3"/>
</dbReference>